<dbReference type="InterPro" id="IPR051396">
    <property type="entry name" value="Bact_Antivir_Def_Nuclease"/>
</dbReference>
<accession>A0ABU5QDC0</accession>
<organism evidence="2 3">
    <name type="scientific">Arcicella rigui</name>
    <dbReference type="NCBI Taxonomy" id="797020"/>
    <lineage>
        <taxon>Bacteria</taxon>
        <taxon>Pseudomonadati</taxon>
        <taxon>Bacteroidota</taxon>
        <taxon>Cytophagia</taxon>
        <taxon>Cytophagales</taxon>
        <taxon>Flectobacillaceae</taxon>
        <taxon>Arcicella</taxon>
    </lineage>
</organism>
<dbReference type="GO" id="GO:0005524">
    <property type="term" value="F:ATP binding"/>
    <property type="evidence" value="ECO:0007669"/>
    <property type="project" value="UniProtKB-KW"/>
</dbReference>
<keyword evidence="2" id="KW-0547">Nucleotide-binding</keyword>
<comment type="caution">
    <text evidence="2">The sequence shown here is derived from an EMBL/GenBank/DDBJ whole genome shotgun (WGS) entry which is preliminary data.</text>
</comment>
<dbReference type="PANTHER" id="PTHR43581:SF4">
    <property type="entry name" value="ATP_GTP PHOSPHATASE"/>
    <property type="match status" value="1"/>
</dbReference>
<dbReference type="Pfam" id="PF13304">
    <property type="entry name" value="AAA_21"/>
    <property type="match status" value="1"/>
</dbReference>
<dbReference type="PANTHER" id="PTHR43581">
    <property type="entry name" value="ATP/GTP PHOSPHATASE"/>
    <property type="match status" value="1"/>
</dbReference>
<dbReference type="RefSeq" id="WP_323297990.1">
    <property type="nucleotide sequence ID" value="NZ_JAYFUM010000021.1"/>
</dbReference>
<protein>
    <submittedName>
        <fullName evidence="2">ATP-binding protein</fullName>
    </submittedName>
</protein>
<evidence type="ECO:0000313" key="3">
    <source>
        <dbReference type="Proteomes" id="UP001302949"/>
    </source>
</evidence>
<name>A0ABU5QDC0_9BACT</name>
<feature type="domain" description="ATPase AAA-type core" evidence="1">
    <location>
        <begin position="38"/>
        <end position="349"/>
    </location>
</feature>
<dbReference type="Proteomes" id="UP001302949">
    <property type="component" value="Unassembled WGS sequence"/>
</dbReference>
<dbReference type="SUPFAM" id="SSF52540">
    <property type="entry name" value="P-loop containing nucleoside triphosphate hydrolases"/>
    <property type="match status" value="1"/>
</dbReference>
<keyword evidence="3" id="KW-1185">Reference proteome</keyword>
<sequence>MKVTELYIQEYNQFKDFRLDLTYPEGHPKAGQALEKVCFIGQSGTGKTSLIEILKETLLVIANQSFISYSILEDVTIPATTSFENSRIDITNHETHISFDNKLQVKFYGYEEENEAIDGEKSFFMTFIGLDYNMVNFLIDEFKVLFYPSNIELLKAEKLSKDKNKTSINKNLLDFSKYDLQSSWSTINEAIIKDRELEIKKSLELSKLLQNPNISQKEVFKARDEFLAWRELSPNPIIDLANNFLNKILNRFNLKVKTELDFEKTEDIETIKIQTKQGKDIPFEGLSTGTKQVILTALPLYGLKPEKSIILFDEPERSLYPDIQAEIVNFYTSMAKDSQFFFATHSPLVASSFEPWEIVELKFNDEGYVYQELYYDKKKGRHVDNYTINPQYLTWTGILQKVFDLDQEGNDLRNKQLVRIATLESQLKHNHLSLEEKKVKFEEYKKLATLLNWELK</sequence>
<dbReference type="Gene3D" id="3.40.50.300">
    <property type="entry name" value="P-loop containing nucleotide triphosphate hydrolases"/>
    <property type="match status" value="1"/>
</dbReference>
<proteinExistence type="predicted"/>
<dbReference type="EMBL" id="JAYFUM010000021">
    <property type="protein sequence ID" value="MEA5140834.1"/>
    <property type="molecule type" value="Genomic_DNA"/>
</dbReference>
<dbReference type="InterPro" id="IPR027417">
    <property type="entry name" value="P-loop_NTPase"/>
</dbReference>
<dbReference type="InterPro" id="IPR003959">
    <property type="entry name" value="ATPase_AAA_core"/>
</dbReference>
<evidence type="ECO:0000313" key="2">
    <source>
        <dbReference type="EMBL" id="MEA5140834.1"/>
    </source>
</evidence>
<reference evidence="2 3" key="1">
    <citation type="submission" date="2023-12" db="EMBL/GenBank/DDBJ databases">
        <title>Novel species of the genus Arcicella isolated from rivers.</title>
        <authorList>
            <person name="Lu H."/>
        </authorList>
    </citation>
    <scope>NUCLEOTIDE SEQUENCE [LARGE SCALE GENOMIC DNA]</scope>
    <source>
        <strain evidence="2 3">KCTC 23307</strain>
    </source>
</reference>
<gene>
    <name evidence="2" type="ORF">VB248_16910</name>
</gene>
<keyword evidence="2" id="KW-0067">ATP-binding</keyword>
<evidence type="ECO:0000259" key="1">
    <source>
        <dbReference type="Pfam" id="PF13304"/>
    </source>
</evidence>